<dbReference type="AlphaFoldDB" id="R0F0N3"/>
<dbReference type="EMBL" id="KB870812">
    <property type="protein sequence ID" value="EOA15147.1"/>
    <property type="molecule type" value="Genomic_DNA"/>
</dbReference>
<organism evidence="1 2">
    <name type="scientific">Capsella rubella</name>
    <dbReference type="NCBI Taxonomy" id="81985"/>
    <lineage>
        <taxon>Eukaryota</taxon>
        <taxon>Viridiplantae</taxon>
        <taxon>Streptophyta</taxon>
        <taxon>Embryophyta</taxon>
        <taxon>Tracheophyta</taxon>
        <taxon>Spermatophyta</taxon>
        <taxon>Magnoliopsida</taxon>
        <taxon>eudicotyledons</taxon>
        <taxon>Gunneridae</taxon>
        <taxon>Pentapetalae</taxon>
        <taxon>rosids</taxon>
        <taxon>malvids</taxon>
        <taxon>Brassicales</taxon>
        <taxon>Brassicaceae</taxon>
        <taxon>Camelineae</taxon>
        <taxon>Capsella</taxon>
    </lineage>
</organism>
<sequence>MSSSKKKIVTEGEIHLDGDKFVAYYPKKWGAKEEYQHMKLGYTPSGMKWFLSSRVKLVDYGGKMAILWDKDLPYSGYESHKISCAAVSFERCENDHIRGKVEWCDDDLLTVPSSYNFVSAVATTL</sequence>
<protein>
    <submittedName>
        <fullName evidence="1">Uncharacterized protein</fullName>
    </submittedName>
</protein>
<evidence type="ECO:0000313" key="1">
    <source>
        <dbReference type="EMBL" id="EOA15147.1"/>
    </source>
</evidence>
<name>R0F0N3_9BRAS</name>
<evidence type="ECO:0000313" key="2">
    <source>
        <dbReference type="Proteomes" id="UP000029121"/>
    </source>
</evidence>
<accession>R0F0N3</accession>
<dbReference type="Proteomes" id="UP000029121">
    <property type="component" value="Unassembled WGS sequence"/>
</dbReference>
<keyword evidence="2" id="KW-1185">Reference proteome</keyword>
<proteinExistence type="predicted"/>
<gene>
    <name evidence="1" type="ORF">CARUB_v10028523mg</name>
</gene>
<reference evidence="2" key="1">
    <citation type="journal article" date="2013" name="Nat. Genet.">
        <title>The Capsella rubella genome and the genomic consequences of rapid mating system evolution.</title>
        <authorList>
            <person name="Slotte T."/>
            <person name="Hazzouri K.M."/>
            <person name="Agren J.A."/>
            <person name="Koenig D."/>
            <person name="Maumus F."/>
            <person name="Guo Y.L."/>
            <person name="Steige K."/>
            <person name="Platts A.E."/>
            <person name="Escobar J.S."/>
            <person name="Newman L.K."/>
            <person name="Wang W."/>
            <person name="Mandakova T."/>
            <person name="Vello E."/>
            <person name="Smith L.M."/>
            <person name="Henz S.R."/>
            <person name="Steffen J."/>
            <person name="Takuno S."/>
            <person name="Brandvain Y."/>
            <person name="Coop G."/>
            <person name="Andolfatto P."/>
            <person name="Hu T.T."/>
            <person name="Blanchette M."/>
            <person name="Clark R.M."/>
            <person name="Quesneville H."/>
            <person name="Nordborg M."/>
            <person name="Gaut B.S."/>
            <person name="Lysak M.A."/>
            <person name="Jenkins J."/>
            <person name="Grimwood J."/>
            <person name="Chapman J."/>
            <person name="Prochnik S."/>
            <person name="Shu S."/>
            <person name="Rokhsar D."/>
            <person name="Schmutz J."/>
            <person name="Weigel D."/>
            <person name="Wright S.I."/>
        </authorList>
    </citation>
    <scope>NUCLEOTIDE SEQUENCE [LARGE SCALE GENOMIC DNA]</scope>
    <source>
        <strain evidence="2">cv. Monte Gargano</strain>
    </source>
</reference>
<dbReference type="STRING" id="81985.R0F0N3"/>
<dbReference type="eggNOG" id="KOG1072">
    <property type="taxonomic scope" value="Eukaryota"/>
</dbReference>